<evidence type="ECO:0000313" key="8">
    <source>
        <dbReference type="EnsemblMetazoa" id="XP_022655043"/>
    </source>
</evidence>
<keyword evidence="2 7" id="KW-0732">Signal</keyword>
<protein>
    <recommendedName>
        <fullName evidence="7">Phospholipase B-like</fullName>
        <ecNumber evidence="7">3.1.1.-</ecNumber>
    </recommendedName>
</protein>
<organism evidence="8 9">
    <name type="scientific">Varroa destructor</name>
    <name type="common">Honeybee mite</name>
    <dbReference type="NCBI Taxonomy" id="109461"/>
    <lineage>
        <taxon>Eukaryota</taxon>
        <taxon>Metazoa</taxon>
        <taxon>Ecdysozoa</taxon>
        <taxon>Arthropoda</taxon>
        <taxon>Chelicerata</taxon>
        <taxon>Arachnida</taxon>
        <taxon>Acari</taxon>
        <taxon>Parasitiformes</taxon>
        <taxon>Mesostigmata</taxon>
        <taxon>Gamasina</taxon>
        <taxon>Dermanyssoidea</taxon>
        <taxon>Varroidae</taxon>
        <taxon>Varroa</taxon>
    </lineage>
</organism>
<reference evidence="8" key="1">
    <citation type="submission" date="2021-01" db="UniProtKB">
        <authorList>
            <consortium name="EnsemblMetazoa"/>
        </authorList>
    </citation>
    <scope>IDENTIFICATION</scope>
</reference>
<keyword evidence="4 7" id="KW-0442">Lipid degradation</keyword>
<dbReference type="GO" id="GO:0009395">
    <property type="term" value="P:phospholipid catabolic process"/>
    <property type="evidence" value="ECO:0007669"/>
    <property type="project" value="TreeGrafter"/>
</dbReference>
<dbReference type="EnsemblMetazoa" id="XM_022799306">
    <property type="protein sequence ID" value="XP_022655041"/>
    <property type="gene ID" value="LOC111247848"/>
</dbReference>
<dbReference type="InterPro" id="IPR007000">
    <property type="entry name" value="PLipase_B-like"/>
</dbReference>
<dbReference type="GO" id="GO:0005576">
    <property type="term" value="C:extracellular region"/>
    <property type="evidence" value="ECO:0007669"/>
    <property type="project" value="TreeGrafter"/>
</dbReference>
<keyword evidence="6" id="KW-0325">Glycoprotein</keyword>
<dbReference type="Gene3D" id="3.60.60.30">
    <property type="match status" value="1"/>
</dbReference>
<dbReference type="EnsemblMetazoa" id="XM_022799308">
    <property type="protein sequence ID" value="XP_022655043"/>
    <property type="gene ID" value="LOC111247848"/>
</dbReference>
<feature type="signal peptide" evidence="7">
    <location>
        <begin position="1"/>
        <end position="20"/>
    </location>
</feature>
<dbReference type="EC" id="3.1.1.-" evidence="7"/>
<evidence type="ECO:0000256" key="5">
    <source>
        <dbReference type="ARBA" id="ARBA00023098"/>
    </source>
</evidence>
<comment type="function">
    <text evidence="7">Putative phospholipase.</text>
</comment>
<dbReference type="OMA" id="YQEGYWA"/>
<dbReference type="RefSeq" id="XP_022655041.1">
    <property type="nucleotide sequence ID" value="XM_022799306.1"/>
</dbReference>
<accession>A0A7M7M7C2</accession>
<dbReference type="InParanoid" id="A0A7M7M7C2"/>
<dbReference type="PANTHER" id="PTHR12370:SF3">
    <property type="entry name" value="PHOSPHOLIPASE B-LIKE 2-RELATED"/>
    <property type="match status" value="1"/>
</dbReference>
<feature type="chain" id="PRO_5033947808" description="Phospholipase B-like" evidence="7">
    <location>
        <begin position="21"/>
        <end position="553"/>
    </location>
</feature>
<keyword evidence="5 7" id="KW-0443">Lipid metabolism</keyword>
<dbReference type="GeneID" id="111247848"/>
<dbReference type="AlphaFoldDB" id="A0A7M7M7C2"/>
<dbReference type="OrthoDB" id="443524at2759"/>
<dbReference type="PANTHER" id="PTHR12370">
    <property type="entry name" value="PHOSPHOLIPASE B-RELATED"/>
    <property type="match status" value="1"/>
</dbReference>
<dbReference type="GO" id="GO:0004620">
    <property type="term" value="F:phospholipase activity"/>
    <property type="evidence" value="ECO:0007669"/>
    <property type="project" value="InterPro"/>
</dbReference>
<evidence type="ECO:0000256" key="3">
    <source>
        <dbReference type="ARBA" id="ARBA00022801"/>
    </source>
</evidence>
<dbReference type="EnsemblMetazoa" id="XM_022799310">
    <property type="protein sequence ID" value="XP_022655045"/>
    <property type="gene ID" value="LOC111247848"/>
</dbReference>
<dbReference type="FunCoup" id="A0A7M7M7C2">
    <property type="interactions" value="34"/>
</dbReference>
<keyword evidence="9" id="KW-1185">Reference proteome</keyword>
<comment type="similarity">
    <text evidence="1 7">Belongs to the phospholipase B-like family.</text>
</comment>
<dbReference type="KEGG" id="vde:111247848"/>
<sequence>MMIRVLTAGVLVTLLSVGRCARQEAHITLSVVPQRFEVKIGPNRGDAIAWGSFDNRITDTGFGYLEIYTSQVFPSQYQAYAAGILEGYLTRTLISMHYNNTMRDYCKGQTYYCLKLYVFLQKNLDYINRNIKQYREKEPYWFQTELALIQLSGIQDAWSAVEGERYSPHFDGYTHITPLLFLNVDGDLEDLEQALRSPKLRRVHGGGHCSALVKMLSDNSDLLVSHVTWNDYSGMLRILKKYSLNYTQVFFGGVSDRQIPGSTMTFSSSPGRIFSGDDYHLISSGLVSMETTIGNSNPALWSKITPKCNLEWLRTIVANRLATTGDEWSRYFQRERSGSYNNQWMIVDYKKFAPGQPIQPGTLTVLEEIPGMVKFADQSSVLNNQGYWPSYNIPFYKEIYDASGWEESVKRFGDWFTYDRHPRANIFRRDHVKVKDIDSMMKLMRYNDFYHDEFSKCNCSPPYSAENAISARNDLNLPNGTYPFMALAHRSHGGTDAKVTNINLFKNLEFLSVCGPTYDPLPPFQWSKSGLNNLHEGQPDLWTFKPHVHHWSK</sequence>
<dbReference type="RefSeq" id="XP_022655042.1">
    <property type="nucleotide sequence ID" value="XM_022799307.1"/>
</dbReference>
<evidence type="ECO:0000256" key="2">
    <source>
        <dbReference type="ARBA" id="ARBA00022729"/>
    </source>
</evidence>
<keyword evidence="3 7" id="KW-0378">Hydrolase</keyword>
<name>A0A7M7M7C2_VARDE</name>
<evidence type="ECO:0000256" key="1">
    <source>
        <dbReference type="ARBA" id="ARBA00007835"/>
    </source>
</evidence>
<dbReference type="RefSeq" id="XP_022655045.1">
    <property type="nucleotide sequence ID" value="XM_022799310.1"/>
</dbReference>
<dbReference type="Proteomes" id="UP000594260">
    <property type="component" value="Unplaced"/>
</dbReference>
<dbReference type="EnsemblMetazoa" id="XM_022799307">
    <property type="protein sequence ID" value="XP_022655042"/>
    <property type="gene ID" value="LOC111247848"/>
</dbReference>
<proteinExistence type="inferred from homology"/>
<evidence type="ECO:0000256" key="6">
    <source>
        <dbReference type="ARBA" id="ARBA00023180"/>
    </source>
</evidence>
<evidence type="ECO:0000256" key="7">
    <source>
        <dbReference type="RuleBase" id="RU364138"/>
    </source>
</evidence>
<dbReference type="RefSeq" id="XP_022655043.1">
    <property type="nucleotide sequence ID" value="XM_022799308.1"/>
</dbReference>
<dbReference type="Pfam" id="PF04916">
    <property type="entry name" value="Phospholip_B"/>
    <property type="match status" value="1"/>
</dbReference>
<evidence type="ECO:0000313" key="9">
    <source>
        <dbReference type="Proteomes" id="UP000594260"/>
    </source>
</evidence>
<evidence type="ECO:0000256" key="4">
    <source>
        <dbReference type="ARBA" id="ARBA00022963"/>
    </source>
</evidence>